<dbReference type="SUPFAM" id="SSF52833">
    <property type="entry name" value="Thioredoxin-like"/>
    <property type="match status" value="1"/>
</dbReference>
<feature type="domain" description="Thioredoxin" evidence="3">
    <location>
        <begin position="25"/>
        <end position="162"/>
    </location>
</feature>
<protein>
    <submittedName>
        <fullName evidence="4">Thiol-disulfide isomerase/thioredoxin</fullName>
    </submittedName>
</protein>
<dbReference type="GO" id="GO:0016853">
    <property type="term" value="F:isomerase activity"/>
    <property type="evidence" value="ECO:0007669"/>
    <property type="project" value="UniProtKB-KW"/>
</dbReference>
<dbReference type="GO" id="GO:0016209">
    <property type="term" value="F:antioxidant activity"/>
    <property type="evidence" value="ECO:0007669"/>
    <property type="project" value="InterPro"/>
</dbReference>
<feature type="chain" id="PRO_5016279564" evidence="2">
    <location>
        <begin position="26"/>
        <end position="182"/>
    </location>
</feature>
<dbReference type="PROSITE" id="PS00194">
    <property type="entry name" value="THIOREDOXIN_1"/>
    <property type="match status" value="1"/>
</dbReference>
<sequence length="182" mass="19740">MSRARPFLVLLCAFALLQAPGMAGARATQPAALSAGPARAAQAETAIAPRRLDDILPPAPSVVHLWATWCTPCRRELPELARFRQTLPAGLEERMIVISVDTRQPEDVRQFLDTELGLPDFRTDLIDAAEAGRRFRITGYPVTLFLDAGGAEVLRISGAAAWQDGDFRSRVIGHLAGDASRP</sequence>
<dbReference type="CDD" id="cd02966">
    <property type="entry name" value="TlpA_like_family"/>
    <property type="match status" value="1"/>
</dbReference>
<reference evidence="4 5" key="1">
    <citation type="submission" date="2018-05" db="EMBL/GenBank/DDBJ databases">
        <title>Genomic Encyclopedia of Type Strains, Phase IV (KMG-IV): sequencing the most valuable type-strain genomes for metagenomic binning, comparative biology and taxonomic classification.</title>
        <authorList>
            <person name="Goeker M."/>
        </authorList>
    </citation>
    <scope>NUCLEOTIDE SEQUENCE [LARGE SCALE GENOMIC DNA]</scope>
    <source>
        <strain evidence="4 5">DSM 16791</strain>
    </source>
</reference>
<dbReference type="InterPro" id="IPR017937">
    <property type="entry name" value="Thioredoxin_CS"/>
</dbReference>
<dbReference type="InterPro" id="IPR036249">
    <property type="entry name" value="Thioredoxin-like_sf"/>
</dbReference>
<keyword evidence="1" id="KW-0676">Redox-active center</keyword>
<keyword evidence="5" id="KW-1185">Reference proteome</keyword>
<dbReference type="PANTHER" id="PTHR42852">
    <property type="entry name" value="THIOL:DISULFIDE INTERCHANGE PROTEIN DSBE"/>
    <property type="match status" value="1"/>
</dbReference>
<dbReference type="EMBL" id="QGTR01000004">
    <property type="protein sequence ID" value="PWV98777.1"/>
    <property type="molecule type" value="Genomic_DNA"/>
</dbReference>
<dbReference type="InterPro" id="IPR013766">
    <property type="entry name" value="Thioredoxin_domain"/>
</dbReference>
<proteinExistence type="predicted"/>
<evidence type="ECO:0000256" key="1">
    <source>
        <dbReference type="ARBA" id="ARBA00023284"/>
    </source>
</evidence>
<dbReference type="OrthoDB" id="9799347at2"/>
<keyword evidence="4" id="KW-0413">Isomerase</keyword>
<comment type="caution">
    <text evidence="4">The sequence shown here is derived from an EMBL/GenBank/DDBJ whole genome shotgun (WGS) entry which is preliminary data.</text>
</comment>
<feature type="signal peptide" evidence="2">
    <location>
        <begin position="1"/>
        <end position="25"/>
    </location>
</feature>
<dbReference type="RefSeq" id="WP_110032957.1">
    <property type="nucleotide sequence ID" value="NZ_QGTR01000004.1"/>
</dbReference>
<evidence type="ECO:0000256" key="2">
    <source>
        <dbReference type="SAM" id="SignalP"/>
    </source>
</evidence>
<evidence type="ECO:0000313" key="5">
    <source>
        <dbReference type="Proteomes" id="UP000246352"/>
    </source>
</evidence>
<dbReference type="PROSITE" id="PS51352">
    <property type="entry name" value="THIOREDOXIN_2"/>
    <property type="match status" value="1"/>
</dbReference>
<dbReference type="AlphaFoldDB" id="A0A317PHU7"/>
<organism evidence="4 5">
    <name type="scientific">Hoeflea marina</name>
    <dbReference type="NCBI Taxonomy" id="274592"/>
    <lineage>
        <taxon>Bacteria</taxon>
        <taxon>Pseudomonadati</taxon>
        <taxon>Pseudomonadota</taxon>
        <taxon>Alphaproteobacteria</taxon>
        <taxon>Hyphomicrobiales</taxon>
        <taxon>Rhizobiaceae</taxon>
        <taxon>Hoeflea</taxon>
    </lineage>
</organism>
<dbReference type="Pfam" id="PF00578">
    <property type="entry name" value="AhpC-TSA"/>
    <property type="match status" value="1"/>
</dbReference>
<accession>A0A317PHU7</accession>
<gene>
    <name evidence="4" type="ORF">DFR52_10466</name>
</gene>
<evidence type="ECO:0000313" key="4">
    <source>
        <dbReference type="EMBL" id="PWV98777.1"/>
    </source>
</evidence>
<dbReference type="InterPro" id="IPR050553">
    <property type="entry name" value="Thioredoxin_ResA/DsbE_sf"/>
</dbReference>
<dbReference type="GO" id="GO:0015036">
    <property type="term" value="F:disulfide oxidoreductase activity"/>
    <property type="evidence" value="ECO:0007669"/>
    <property type="project" value="UniProtKB-ARBA"/>
</dbReference>
<dbReference type="Proteomes" id="UP000246352">
    <property type="component" value="Unassembled WGS sequence"/>
</dbReference>
<keyword evidence="2" id="KW-0732">Signal</keyword>
<dbReference type="PANTHER" id="PTHR42852:SF18">
    <property type="entry name" value="CHROMOSOME UNDETERMINED SCAFFOLD_47, WHOLE GENOME SHOTGUN SEQUENCE"/>
    <property type="match status" value="1"/>
</dbReference>
<dbReference type="InterPro" id="IPR000866">
    <property type="entry name" value="AhpC/TSA"/>
</dbReference>
<evidence type="ECO:0000259" key="3">
    <source>
        <dbReference type="PROSITE" id="PS51352"/>
    </source>
</evidence>
<name>A0A317PHU7_9HYPH</name>
<dbReference type="Gene3D" id="3.40.30.10">
    <property type="entry name" value="Glutaredoxin"/>
    <property type="match status" value="1"/>
</dbReference>